<proteinExistence type="predicted"/>
<reference evidence="3" key="2">
    <citation type="journal article" date="2023" name="Int. J. Syst. Evol. Microbiol.">
        <title>Streptomyces marispadix sp. nov., isolated from marine beach sediment of the Northern Coast of Portugal.</title>
        <authorList>
            <person name="dos Santos J.D.N."/>
            <person name="Vitorino I.R."/>
            <person name="Kallscheuer N."/>
            <person name="Srivastava A."/>
            <person name="Krautwurst S."/>
            <person name="Marz M."/>
            <person name="Jogler C."/>
            <person name="Lobo Da Cunha A."/>
            <person name="Catita J."/>
            <person name="Goncalves H."/>
            <person name="Gonzalez I."/>
            <person name="Reyes F."/>
            <person name="Lage O.M."/>
        </authorList>
    </citation>
    <scope>NUCLEOTIDE SEQUENCE</scope>
    <source>
        <strain evidence="3">M600PL45_2</strain>
    </source>
</reference>
<evidence type="ECO:0000256" key="2">
    <source>
        <dbReference type="SAM" id="SignalP"/>
    </source>
</evidence>
<feature type="signal peptide" evidence="2">
    <location>
        <begin position="1"/>
        <end position="25"/>
    </location>
</feature>
<keyword evidence="4" id="KW-1185">Reference proteome</keyword>
<dbReference type="PROSITE" id="PS51257">
    <property type="entry name" value="PROKAR_LIPOPROTEIN"/>
    <property type="match status" value="1"/>
</dbReference>
<comment type="caution">
    <text evidence="3">The sequence shown here is derived from an EMBL/GenBank/DDBJ whole genome shotgun (WGS) entry which is preliminary data.</text>
</comment>
<evidence type="ECO:0008006" key="5">
    <source>
        <dbReference type="Google" id="ProtNLM"/>
    </source>
</evidence>
<evidence type="ECO:0000313" key="4">
    <source>
        <dbReference type="Proteomes" id="UP001166784"/>
    </source>
</evidence>
<dbReference type="EMBL" id="JAKWJU010000002">
    <property type="protein sequence ID" value="MCH6162311.1"/>
    <property type="molecule type" value="Genomic_DNA"/>
</dbReference>
<evidence type="ECO:0000256" key="1">
    <source>
        <dbReference type="SAM" id="MobiDB-lite"/>
    </source>
</evidence>
<dbReference type="Proteomes" id="UP001166784">
    <property type="component" value="Unassembled WGS sequence"/>
</dbReference>
<organism evidence="3 4">
    <name type="scientific">Streptomyces marispadix</name>
    <dbReference type="NCBI Taxonomy" id="2922868"/>
    <lineage>
        <taxon>Bacteria</taxon>
        <taxon>Bacillati</taxon>
        <taxon>Actinomycetota</taxon>
        <taxon>Actinomycetes</taxon>
        <taxon>Kitasatosporales</taxon>
        <taxon>Streptomycetaceae</taxon>
        <taxon>Streptomyces</taxon>
    </lineage>
</organism>
<feature type="region of interest" description="Disordered" evidence="1">
    <location>
        <begin position="33"/>
        <end position="61"/>
    </location>
</feature>
<evidence type="ECO:0000313" key="3">
    <source>
        <dbReference type="EMBL" id="MCH6162311.1"/>
    </source>
</evidence>
<keyword evidence="2" id="KW-0732">Signal</keyword>
<accession>A0ABS9T1A1</accession>
<gene>
    <name evidence="3" type="ORF">MMA15_18550</name>
</gene>
<sequence length="196" mass="20108">MTIRRTKRPRKGMTAAAITTGLVLAVAGCSGGDDGGDGGAKSGDSSQQDGSGGAGGGSVDTDKVLAQVKGGKGGDLTLTINSAQRDSSGFTTFKGTLKNEGPTVAVLPGWASDESELKDNGLSMAGATMIDKKGKKRYYILRDTNGHCLCTKFTGGFEQGETSEWFAQFPAPPSSTTKVDFQVADMPSATVKLSGE</sequence>
<dbReference type="RefSeq" id="WP_241061204.1">
    <property type="nucleotide sequence ID" value="NZ_JAKWJU010000002.1"/>
</dbReference>
<name>A0ABS9T1A1_9ACTN</name>
<reference evidence="3" key="1">
    <citation type="submission" date="2022-03" db="EMBL/GenBank/DDBJ databases">
        <authorList>
            <person name="Santos J.D.N."/>
            <person name="Kallscheuer N."/>
            <person name="Jogler C."/>
            <person name="Lage O.M."/>
        </authorList>
    </citation>
    <scope>NUCLEOTIDE SEQUENCE</scope>
    <source>
        <strain evidence="3">M600PL45_2</strain>
    </source>
</reference>
<feature type="chain" id="PRO_5046190906" description="Lipoprotein" evidence="2">
    <location>
        <begin position="26"/>
        <end position="196"/>
    </location>
</feature>
<protein>
    <recommendedName>
        <fullName evidence="5">Lipoprotein</fullName>
    </recommendedName>
</protein>